<dbReference type="EMBL" id="JAAIUW010000002">
    <property type="protein sequence ID" value="KAF7840822.1"/>
    <property type="molecule type" value="Genomic_DNA"/>
</dbReference>
<protein>
    <submittedName>
        <fullName evidence="2">Uncharacterized protein</fullName>
    </submittedName>
</protein>
<accession>A0A834XAD2</accession>
<evidence type="ECO:0000313" key="2">
    <source>
        <dbReference type="EMBL" id="KAF7840822.1"/>
    </source>
</evidence>
<feature type="region of interest" description="Disordered" evidence="1">
    <location>
        <begin position="1"/>
        <end position="78"/>
    </location>
</feature>
<reference evidence="2" key="1">
    <citation type="submission" date="2020-09" db="EMBL/GenBank/DDBJ databases">
        <title>Genome-Enabled Discovery of Anthraquinone Biosynthesis in Senna tora.</title>
        <authorList>
            <person name="Kang S.-H."/>
            <person name="Pandey R.P."/>
            <person name="Lee C.-M."/>
            <person name="Sim J.-S."/>
            <person name="Jeong J.-T."/>
            <person name="Choi B.-S."/>
            <person name="Jung M."/>
            <person name="Ginzburg D."/>
            <person name="Zhao K."/>
            <person name="Won S.Y."/>
            <person name="Oh T.-J."/>
            <person name="Yu Y."/>
            <person name="Kim N.-H."/>
            <person name="Lee O.R."/>
            <person name="Lee T.-H."/>
            <person name="Bashyal P."/>
            <person name="Kim T.-S."/>
            <person name="Lee W.-H."/>
            <person name="Kawkins C."/>
            <person name="Kim C.-K."/>
            <person name="Kim J.S."/>
            <person name="Ahn B.O."/>
            <person name="Rhee S.Y."/>
            <person name="Sohng J.K."/>
        </authorList>
    </citation>
    <scope>NUCLEOTIDE SEQUENCE</scope>
    <source>
        <tissue evidence="2">Leaf</tissue>
    </source>
</reference>
<organism evidence="2 3">
    <name type="scientific">Senna tora</name>
    <dbReference type="NCBI Taxonomy" id="362788"/>
    <lineage>
        <taxon>Eukaryota</taxon>
        <taxon>Viridiplantae</taxon>
        <taxon>Streptophyta</taxon>
        <taxon>Embryophyta</taxon>
        <taxon>Tracheophyta</taxon>
        <taxon>Spermatophyta</taxon>
        <taxon>Magnoliopsida</taxon>
        <taxon>eudicotyledons</taxon>
        <taxon>Gunneridae</taxon>
        <taxon>Pentapetalae</taxon>
        <taxon>rosids</taxon>
        <taxon>fabids</taxon>
        <taxon>Fabales</taxon>
        <taxon>Fabaceae</taxon>
        <taxon>Caesalpinioideae</taxon>
        <taxon>Cassia clade</taxon>
        <taxon>Senna</taxon>
    </lineage>
</organism>
<evidence type="ECO:0000256" key="1">
    <source>
        <dbReference type="SAM" id="MobiDB-lite"/>
    </source>
</evidence>
<feature type="compositionally biased region" description="Basic and acidic residues" evidence="1">
    <location>
        <begin position="47"/>
        <end position="78"/>
    </location>
</feature>
<keyword evidence="3" id="KW-1185">Reference proteome</keyword>
<dbReference type="Proteomes" id="UP000634136">
    <property type="component" value="Unassembled WGS sequence"/>
</dbReference>
<evidence type="ECO:0000313" key="3">
    <source>
        <dbReference type="Proteomes" id="UP000634136"/>
    </source>
</evidence>
<name>A0A834XAD2_9FABA</name>
<comment type="caution">
    <text evidence="2">The sequence shown here is derived from an EMBL/GenBank/DDBJ whole genome shotgun (WGS) entry which is preliminary data.</text>
</comment>
<proteinExistence type="predicted"/>
<dbReference type="AlphaFoldDB" id="A0A834XAD2"/>
<gene>
    <name evidence="2" type="ORF">G2W53_003120</name>
</gene>
<sequence>MDKPKAQPIQGNKGSRKAAEKATTEAPPHSVVFSHPKNSKEAAVSHIPKDSSKDHNRLQKGSEDQATPHKHHPPDMETHLRIMSQTAKYLIKNNREDELIGLGATRIYSNAL</sequence>